<evidence type="ECO:0000256" key="7">
    <source>
        <dbReference type="ARBA" id="ARBA00022771"/>
    </source>
</evidence>
<evidence type="ECO:0000259" key="16">
    <source>
        <dbReference type="PROSITE" id="PS50089"/>
    </source>
</evidence>
<evidence type="ECO:0000256" key="14">
    <source>
        <dbReference type="RuleBase" id="RU365038"/>
    </source>
</evidence>
<dbReference type="GO" id="GO:0016567">
    <property type="term" value="P:protein ubiquitination"/>
    <property type="evidence" value="ECO:0007669"/>
    <property type="project" value="UniProtKB-UniRule"/>
</dbReference>
<keyword evidence="18" id="KW-1185">Reference proteome</keyword>
<evidence type="ECO:0000256" key="4">
    <source>
        <dbReference type="ARBA" id="ARBA00005555"/>
    </source>
</evidence>
<keyword evidence="12 14" id="KW-0539">Nucleus</keyword>
<feature type="coiled-coil region" evidence="15">
    <location>
        <begin position="149"/>
        <end position="204"/>
    </location>
</feature>
<proteinExistence type="inferred from homology"/>
<gene>
    <name evidence="17" type="ORF">BSTOLATCC_MIC46841</name>
</gene>
<dbReference type="InterPro" id="IPR001841">
    <property type="entry name" value="Znf_RING"/>
</dbReference>
<comment type="pathway">
    <text evidence="3 14">Protein modification; protein ubiquitination.</text>
</comment>
<dbReference type="PROSITE" id="PS50089">
    <property type="entry name" value="ZF_RING_2"/>
    <property type="match status" value="1"/>
</dbReference>
<keyword evidence="8 14" id="KW-0833">Ubl conjugation pathway</keyword>
<dbReference type="PANTHER" id="PTHR23163:SF0">
    <property type="entry name" value="E3 UBIQUITIN-PROTEIN LIGASE BRE1"/>
    <property type="match status" value="1"/>
</dbReference>
<keyword evidence="6 14" id="KW-0479">Metal-binding</keyword>
<feature type="domain" description="RING-type" evidence="16">
    <location>
        <begin position="654"/>
        <end position="692"/>
    </location>
</feature>
<evidence type="ECO:0000256" key="8">
    <source>
        <dbReference type="ARBA" id="ARBA00022786"/>
    </source>
</evidence>
<organism evidence="17 18">
    <name type="scientific">Blepharisma stoltei</name>
    <dbReference type="NCBI Taxonomy" id="1481888"/>
    <lineage>
        <taxon>Eukaryota</taxon>
        <taxon>Sar</taxon>
        <taxon>Alveolata</taxon>
        <taxon>Ciliophora</taxon>
        <taxon>Postciliodesmatophora</taxon>
        <taxon>Heterotrichea</taxon>
        <taxon>Heterotrichida</taxon>
        <taxon>Blepharismidae</taxon>
        <taxon>Blepharisma</taxon>
    </lineage>
</organism>
<feature type="coiled-coil region" evidence="15">
    <location>
        <begin position="33"/>
        <end position="60"/>
    </location>
</feature>
<evidence type="ECO:0000256" key="10">
    <source>
        <dbReference type="ARBA" id="ARBA00022853"/>
    </source>
</evidence>
<feature type="coiled-coil region" evidence="15">
    <location>
        <begin position="326"/>
        <end position="624"/>
    </location>
</feature>
<evidence type="ECO:0000256" key="2">
    <source>
        <dbReference type="ARBA" id="ARBA00004123"/>
    </source>
</evidence>
<dbReference type="EMBL" id="CAJZBQ010000046">
    <property type="protein sequence ID" value="CAG9328857.1"/>
    <property type="molecule type" value="Genomic_DNA"/>
</dbReference>
<dbReference type="GO" id="GO:0005634">
    <property type="term" value="C:nucleus"/>
    <property type="evidence" value="ECO:0007669"/>
    <property type="project" value="UniProtKB-SubCell"/>
</dbReference>
<sequence length="707" mass="82899">MSEPLGEPVKRQKISDDGEAAISLMESLPSVQSTRLSARLHDMRAEISQLKNEKSQLSTKFNQISSFLSKFNASWAKLISNIRSIIQAFSNEPGEIDTNMEPSPFDIILKDEEGLEQLSELTHGSIKQLLLLIDSLKKSQNHHETCVNNEELFQKNINLSAQIHELQGELSVLNDTKNALTQEISNLTNLNEDLRSLNERLNVRLSNSKTDGNCKCPCKCGARNQNNNGEEIKDVVEVTEELKQIIKERDMFKKGFEDDFLAKFKTGYEDLTSEERLLQSKVFKNILYQARTLKKRLDRYRDTNDDLYKYKEDYDDKISRETYKIRKREEEKREDLLKQIHELNKKINAIENEKNALASKLENLQSASKEPANQAHYLNLIETLEKECTARKSSNEELRRLNSELSYRLESANKKLTDSLETLKNVEGEDRRAKEIQMLKAQIDELKKEIKIEQSTNENLIKELDVTGTAYEESLKKNKTLAQQINEQEQNYIQLMNERVKESGWKALHDKEKQAYEMKIQSLEELINQLNSVVKEKENQYNELKTMIDSLESAMRKSEHKLREFQEKHEESIKRYQEIEELNKELKQNLEKGRQHCEKNAKDIFELKIKLQESEEKYIEQEEMHKKEINTDNLRSTDEILNTDLTRYRKMIRCSQCSERIREVVITKCFHTFCKKCIDDNLALRKRKCPSCLTKFGEMDVKKIWWN</sequence>
<comment type="catalytic activity">
    <reaction evidence="1 14">
        <text>S-ubiquitinyl-[E2 ubiquitin-conjugating enzyme]-L-cysteine + [acceptor protein]-L-lysine = [E2 ubiquitin-conjugating enzyme]-L-cysteine + N(6)-ubiquitinyl-[acceptor protein]-L-lysine.</text>
        <dbReference type="EC" id="2.3.2.27"/>
    </reaction>
</comment>
<dbReference type="Pfam" id="PF00097">
    <property type="entry name" value="zf-C3HC4"/>
    <property type="match status" value="1"/>
</dbReference>
<evidence type="ECO:0000256" key="15">
    <source>
        <dbReference type="SAM" id="Coils"/>
    </source>
</evidence>
<evidence type="ECO:0000256" key="1">
    <source>
        <dbReference type="ARBA" id="ARBA00000900"/>
    </source>
</evidence>
<dbReference type="InterPro" id="IPR013083">
    <property type="entry name" value="Znf_RING/FYVE/PHD"/>
</dbReference>
<dbReference type="AlphaFoldDB" id="A0AAU9JZL2"/>
<evidence type="ECO:0000256" key="9">
    <source>
        <dbReference type="ARBA" id="ARBA00022833"/>
    </source>
</evidence>
<keyword evidence="11 14" id="KW-0175">Coiled coil</keyword>
<evidence type="ECO:0000256" key="6">
    <source>
        <dbReference type="ARBA" id="ARBA00022723"/>
    </source>
</evidence>
<comment type="similarity">
    <text evidence="4 14">Belongs to the BRE1 family.</text>
</comment>
<dbReference type="InterPro" id="IPR017907">
    <property type="entry name" value="Znf_RING_CS"/>
</dbReference>
<evidence type="ECO:0000256" key="5">
    <source>
        <dbReference type="ARBA" id="ARBA00022679"/>
    </source>
</evidence>
<accession>A0AAU9JZL2</accession>
<evidence type="ECO:0000256" key="12">
    <source>
        <dbReference type="ARBA" id="ARBA00023242"/>
    </source>
</evidence>
<evidence type="ECO:0000256" key="11">
    <source>
        <dbReference type="ARBA" id="ARBA00023054"/>
    </source>
</evidence>
<dbReference type="SMART" id="SM00184">
    <property type="entry name" value="RING"/>
    <property type="match status" value="1"/>
</dbReference>
<dbReference type="EC" id="2.3.2.27" evidence="14"/>
<name>A0AAU9JZL2_9CILI</name>
<dbReference type="InterPro" id="IPR018957">
    <property type="entry name" value="Znf_C3HC4_RING-type"/>
</dbReference>
<dbReference type="GO" id="GO:0008270">
    <property type="term" value="F:zinc ion binding"/>
    <property type="evidence" value="ECO:0007669"/>
    <property type="project" value="UniProtKB-KW"/>
</dbReference>
<dbReference type="InterPro" id="IPR013956">
    <property type="entry name" value="E3_ubiquit_lig_Bre1"/>
</dbReference>
<dbReference type="CDD" id="cd16499">
    <property type="entry name" value="RING-HC_Bre1-like"/>
    <property type="match status" value="1"/>
</dbReference>
<reference evidence="17" key="1">
    <citation type="submission" date="2021-09" db="EMBL/GenBank/DDBJ databases">
        <authorList>
            <consortium name="AG Swart"/>
            <person name="Singh M."/>
            <person name="Singh A."/>
            <person name="Seah K."/>
            <person name="Emmerich C."/>
        </authorList>
    </citation>
    <scope>NUCLEOTIDE SEQUENCE</scope>
    <source>
        <strain evidence="17">ATCC30299</strain>
    </source>
</reference>
<evidence type="ECO:0000256" key="13">
    <source>
        <dbReference type="PROSITE-ProRule" id="PRU00175"/>
    </source>
</evidence>
<evidence type="ECO:0000313" key="18">
    <source>
        <dbReference type="Proteomes" id="UP001162131"/>
    </source>
</evidence>
<dbReference type="GO" id="GO:0033503">
    <property type="term" value="C:HULC complex"/>
    <property type="evidence" value="ECO:0007669"/>
    <property type="project" value="TreeGrafter"/>
</dbReference>
<comment type="subcellular location">
    <subcellularLocation>
        <location evidence="2 14">Nucleus</location>
    </subcellularLocation>
</comment>
<keyword evidence="10 14" id="KW-0156">Chromatin regulator</keyword>
<dbReference type="PROSITE" id="PS00518">
    <property type="entry name" value="ZF_RING_1"/>
    <property type="match status" value="1"/>
</dbReference>
<evidence type="ECO:0000256" key="3">
    <source>
        <dbReference type="ARBA" id="ARBA00004906"/>
    </source>
</evidence>
<dbReference type="GO" id="GO:0006325">
    <property type="term" value="P:chromatin organization"/>
    <property type="evidence" value="ECO:0007669"/>
    <property type="project" value="UniProtKB-KW"/>
</dbReference>
<dbReference type="PANTHER" id="PTHR23163">
    <property type="entry name" value="RING FINGER PROTEIN-RELATED"/>
    <property type="match status" value="1"/>
</dbReference>
<keyword evidence="9 14" id="KW-0862">Zinc</keyword>
<dbReference type="SUPFAM" id="SSF57850">
    <property type="entry name" value="RING/U-box"/>
    <property type="match status" value="1"/>
</dbReference>
<keyword evidence="7 13" id="KW-0863">Zinc-finger</keyword>
<comment type="caution">
    <text evidence="17">The sequence shown here is derived from an EMBL/GenBank/DDBJ whole genome shotgun (WGS) entry which is preliminary data.</text>
</comment>
<dbReference type="Gene3D" id="3.30.40.10">
    <property type="entry name" value="Zinc/RING finger domain, C3HC4 (zinc finger)"/>
    <property type="match status" value="1"/>
</dbReference>
<evidence type="ECO:0000313" key="17">
    <source>
        <dbReference type="EMBL" id="CAG9328857.1"/>
    </source>
</evidence>
<protein>
    <recommendedName>
        <fullName evidence="14">E3 ubiquitin protein ligase</fullName>
        <ecNumber evidence="14">2.3.2.27</ecNumber>
    </recommendedName>
</protein>
<dbReference type="GO" id="GO:0061630">
    <property type="term" value="F:ubiquitin protein ligase activity"/>
    <property type="evidence" value="ECO:0007669"/>
    <property type="project" value="UniProtKB-EC"/>
</dbReference>
<dbReference type="Proteomes" id="UP001162131">
    <property type="component" value="Unassembled WGS sequence"/>
</dbReference>
<keyword evidence="5 14" id="KW-0808">Transferase</keyword>